<comment type="caution">
    <text evidence="1">The sequence shown here is derived from an EMBL/GenBank/DDBJ whole genome shotgun (WGS) entry which is preliminary data.</text>
</comment>
<dbReference type="EMBL" id="JACVVK020000613">
    <property type="protein sequence ID" value="KAK7462621.1"/>
    <property type="molecule type" value="Genomic_DNA"/>
</dbReference>
<accession>A0ABD0J5Y6</accession>
<name>A0ABD0J5Y6_9CAEN</name>
<organism evidence="1 2">
    <name type="scientific">Batillaria attramentaria</name>
    <dbReference type="NCBI Taxonomy" id="370345"/>
    <lineage>
        <taxon>Eukaryota</taxon>
        <taxon>Metazoa</taxon>
        <taxon>Spiralia</taxon>
        <taxon>Lophotrochozoa</taxon>
        <taxon>Mollusca</taxon>
        <taxon>Gastropoda</taxon>
        <taxon>Caenogastropoda</taxon>
        <taxon>Sorbeoconcha</taxon>
        <taxon>Cerithioidea</taxon>
        <taxon>Batillariidae</taxon>
        <taxon>Batillaria</taxon>
    </lineage>
</organism>
<protein>
    <submittedName>
        <fullName evidence="1">Uncharacterized protein</fullName>
    </submittedName>
</protein>
<keyword evidence="2" id="KW-1185">Reference proteome</keyword>
<evidence type="ECO:0000313" key="2">
    <source>
        <dbReference type="Proteomes" id="UP001519460"/>
    </source>
</evidence>
<reference evidence="1 2" key="1">
    <citation type="journal article" date="2023" name="Sci. Data">
        <title>Genome assembly of the Korean intertidal mud-creeper Batillaria attramentaria.</title>
        <authorList>
            <person name="Patra A.K."/>
            <person name="Ho P.T."/>
            <person name="Jun S."/>
            <person name="Lee S.J."/>
            <person name="Kim Y."/>
            <person name="Won Y.J."/>
        </authorList>
    </citation>
    <scope>NUCLEOTIDE SEQUENCE [LARGE SCALE GENOMIC DNA]</scope>
    <source>
        <strain evidence="1">Wonlab-2016</strain>
    </source>
</reference>
<gene>
    <name evidence="1" type="ORF">BaRGS_00038328</name>
</gene>
<feature type="non-terminal residue" evidence="1">
    <location>
        <position position="68"/>
    </location>
</feature>
<proteinExistence type="predicted"/>
<sequence>MVLFSKQTGLDRACTRHHRRLYPGQPGIVHSRRTISLAVAELSPSLGEGFPPLSYTDSLPFSVVWSLE</sequence>
<dbReference type="AlphaFoldDB" id="A0ABD0J5Y6"/>
<dbReference type="Proteomes" id="UP001519460">
    <property type="component" value="Unassembled WGS sequence"/>
</dbReference>
<evidence type="ECO:0000313" key="1">
    <source>
        <dbReference type="EMBL" id="KAK7462621.1"/>
    </source>
</evidence>